<feature type="compositionally biased region" description="Low complexity" evidence="1">
    <location>
        <begin position="82"/>
        <end position="121"/>
    </location>
</feature>
<evidence type="ECO:0000259" key="2">
    <source>
        <dbReference type="PROSITE" id="PS50105"/>
    </source>
</evidence>
<dbReference type="InterPro" id="IPR050548">
    <property type="entry name" value="PcG_chromatin_remod_factors"/>
</dbReference>
<gene>
    <name evidence="3" type="ORF">PVAND_013196</name>
</gene>
<dbReference type="OrthoDB" id="7778077at2759"/>
<dbReference type="PANTHER" id="PTHR12247">
    <property type="entry name" value="POLYCOMB GROUP PROTEIN"/>
    <property type="match status" value="1"/>
</dbReference>
<evidence type="ECO:0000313" key="3">
    <source>
        <dbReference type="EMBL" id="KAG5683940.1"/>
    </source>
</evidence>
<sequence>MSKRKTRTKSMFVDKNDLVFEDDSDPELLMTEINKSAEKSKQGIASDLGSTRVSSRAKKTKNIYDPSEFNGPVHKKKKEALEAAQNAALNKKLQKAASAANISQNNSPGTKSSPKSLSKPTPKTPRKQSFSKSPGKPQLSVKTPTKVVKSLKTDQKAINENPGSPSTVAQISKHFQPILKSPTSNLTSPTLPVQTLSPSKDPKRIRKEKLIPLQDYDAQPSTSTRARSVSTSGNSEFEKASTVEMNSERGKIPNVSKWTSKDVYNYFVKQGFEEKDARTFLEQEIDGETLLILRREDLANLNLRVGVFIKMWNRIVTFQSGSNDVTQGWK</sequence>
<dbReference type="InterPro" id="IPR013761">
    <property type="entry name" value="SAM/pointed_sf"/>
</dbReference>
<feature type="compositionally biased region" description="Basic and acidic residues" evidence="1">
    <location>
        <begin position="236"/>
        <end position="245"/>
    </location>
</feature>
<protein>
    <recommendedName>
        <fullName evidence="2">SAM domain-containing protein</fullName>
    </recommendedName>
</protein>
<evidence type="ECO:0000313" key="4">
    <source>
        <dbReference type="Proteomes" id="UP001107558"/>
    </source>
</evidence>
<reference evidence="3" key="1">
    <citation type="submission" date="2021-03" db="EMBL/GenBank/DDBJ databases">
        <title>Chromosome level genome of the anhydrobiotic midge Polypedilum vanderplanki.</title>
        <authorList>
            <person name="Yoshida Y."/>
            <person name="Kikawada T."/>
            <person name="Gusev O."/>
        </authorList>
    </citation>
    <scope>NUCLEOTIDE SEQUENCE</scope>
    <source>
        <strain evidence="3">NIAS01</strain>
        <tissue evidence="3">Whole body or cell culture</tissue>
    </source>
</reference>
<dbReference type="GO" id="GO:0045892">
    <property type="term" value="P:negative regulation of DNA-templated transcription"/>
    <property type="evidence" value="ECO:0007669"/>
    <property type="project" value="TreeGrafter"/>
</dbReference>
<feature type="compositionally biased region" description="Polar residues" evidence="1">
    <location>
        <begin position="158"/>
        <end position="170"/>
    </location>
</feature>
<evidence type="ECO:0000256" key="1">
    <source>
        <dbReference type="SAM" id="MobiDB-lite"/>
    </source>
</evidence>
<dbReference type="PANTHER" id="PTHR12247:SF131">
    <property type="entry name" value="LD05287P"/>
    <property type="match status" value="1"/>
</dbReference>
<feature type="region of interest" description="Disordered" evidence="1">
    <location>
        <begin position="35"/>
        <end position="245"/>
    </location>
</feature>
<name>A0A9J6CPX5_POLVA</name>
<keyword evidence="4" id="KW-1185">Reference proteome</keyword>
<proteinExistence type="predicted"/>
<feature type="compositionally biased region" description="Low complexity" evidence="1">
    <location>
        <begin position="221"/>
        <end position="232"/>
    </location>
</feature>
<dbReference type="SUPFAM" id="SSF47769">
    <property type="entry name" value="SAM/Pointed domain"/>
    <property type="match status" value="1"/>
</dbReference>
<dbReference type="InterPro" id="IPR001660">
    <property type="entry name" value="SAM"/>
</dbReference>
<dbReference type="PROSITE" id="PS50105">
    <property type="entry name" value="SAM_DOMAIN"/>
    <property type="match status" value="1"/>
</dbReference>
<dbReference type="GO" id="GO:0042393">
    <property type="term" value="F:histone binding"/>
    <property type="evidence" value="ECO:0007669"/>
    <property type="project" value="TreeGrafter"/>
</dbReference>
<dbReference type="Proteomes" id="UP001107558">
    <property type="component" value="Chromosome 1"/>
</dbReference>
<dbReference type="GO" id="GO:0005634">
    <property type="term" value="C:nucleus"/>
    <property type="evidence" value="ECO:0007669"/>
    <property type="project" value="TreeGrafter"/>
</dbReference>
<organism evidence="3 4">
    <name type="scientific">Polypedilum vanderplanki</name>
    <name type="common">Sleeping chironomid midge</name>
    <dbReference type="NCBI Taxonomy" id="319348"/>
    <lineage>
        <taxon>Eukaryota</taxon>
        <taxon>Metazoa</taxon>
        <taxon>Ecdysozoa</taxon>
        <taxon>Arthropoda</taxon>
        <taxon>Hexapoda</taxon>
        <taxon>Insecta</taxon>
        <taxon>Pterygota</taxon>
        <taxon>Neoptera</taxon>
        <taxon>Endopterygota</taxon>
        <taxon>Diptera</taxon>
        <taxon>Nematocera</taxon>
        <taxon>Chironomoidea</taxon>
        <taxon>Chironomidae</taxon>
        <taxon>Chironominae</taxon>
        <taxon>Polypedilum</taxon>
        <taxon>Polypedilum</taxon>
    </lineage>
</organism>
<comment type="caution">
    <text evidence="3">The sequence shown here is derived from an EMBL/GenBank/DDBJ whole genome shotgun (WGS) entry which is preliminary data.</text>
</comment>
<feature type="compositionally biased region" description="Polar residues" evidence="1">
    <location>
        <begin position="181"/>
        <end position="198"/>
    </location>
</feature>
<accession>A0A9J6CPX5</accession>
<dbReference type="Gene3D" id="1.10.150.50">
    <property type="entry name" value="Transcription Factor, Ets-1"/>
    <property type="match status" value="1"/>
</dbReference>
<dbReference type="AlphaFoldDB" id="A0A9J6CPX5"/>
<dbReference type="GO" id="GO:0003682">
    <property type="term" value="F:chromatin binding"/>
    <property type="evidence" value="ECO:0007669"/>
    <property type="project" value="TreeGrafter"/>
</dbReference>
<feature type="domain" description="SAM" evidence="2">
    <location>
        <begin position="258"/>
        <end position="307"/>
    </location>
</feature>
<dbReference type="EMBL" id="JADBJN010000001">
    <property type="protein sequence ID" value="KAG5683940.1"/>
    <property type="molecule type" value="Genomic_DNA"/>
</dbReference>